<proteinExistence type="predicted"/>
<keyword evidence="1" id="KW-1133">Transmembrane helix</keyword>
<feature type="transmembrane region" description="Helical" evidence="1">
    <location>
        <begin position="30"/>
        <end position="51"/>
    </location>
</feature>
<keyword evidence="1" id="KW-0472">Membrane</keyword>
<keyword evidence="1" id="KW-0812">Transmembrane</keyword>
<organism evidence="2">
    <name type="scientific">marine metagenome</name>
    <dbReference type="NCBI Taxonomy" id="408172"/>
    <lineage>
        <taxon>unclassified sequences</taxon>
        <taxon>metagenomes</taxon>
        <taxon>ecological metagenomes</taxon>
    </lineage>
</organism>
<dbReference type="AlphaFoldDB" id="A0A382AL44"/>
<accession>A0A382AL44</accession>
<reference evidence="2" key="1">
    <citation type="submission" date="2018-05" db="EMBL/GenBank/DDBJ databases">
        <authorList>
            <person name="Lanie J.A."/>
            <person name="Ng W.-L."/>
            <person name="Kazmierczak K.M."/>
            <person name="Andrzejewski T.M."/>
            <person name="Davidsen T.M."/>
            <person name="Wayne K.J."/>
            <person name="Tettelin H."/>
            <person name="Glass J.I."/>
            <person name="Rusch D."/>
            <person name="Podicherti R."/>
            <person name="Tsui H.-C.T."/>
            <person name="Winkler M.E."/>
        </authorList>
    </citation>
    <scope>NUCLEOTIDE SEQUENCE</scope>
</reference>
<sequence>MWLLTKMVIFLTMYFVGLLIMFNYPQEHELGIVLSFGGLLLFGLTIAQAHIKSLE</sequence>
<evidence type="ECO:0000256" key="1">
    <source>
        <dbReference type="SAM" id="Phobius"/>
    </source>
</evidence>
<name>A0A382AL44_9ZZZZ</name>
<feature type="transmembrane region" description="Helical" evidence="1">
    <location>
        <begin position="7"/>
        <end position="24"/>
    </location>
</feature>
<protein>
    <submittedName>
        <fullName evidence="2">Uncharacterized protein</fullName>
    </submittedName>
</protein>
<evidence type="ECO:0000313" key="2">
    <source>
        <dbReference type="EMBL" id="SVB01707.1"/>
    </source>
</evidence>
<dbReference type="EMBL" id="UINC01025679">
    <property type="protein sequence ID" value="SVB01707.1"/>
    <property type="molecule type" value="Genomic_DNA"/>
</dbReference>
<gene>
    <name evidence="2" type="ORF">METZ01_LOCUS154561</name>
</gene>